<keyword evidence="3" id="KW-1185">Reference proteome</keyword>
<keyword evidence="1" id="KW-0812">Transmembrane</keyword>
<reference evidence="2 3" key="1">
    <citation type="submission" date="2018-03" db="EMBL/GenBank/DDBJ databases">
        <title>Bacteriophage NCPPB3778 and a type I-E CRISPR drive the evolution of the US Biological Select Agent, Rathayibacter toxicus.</title>
        <authorList>
            <person name="Davis E.W.II."/>
            <person name="Tabima J.F."/>
            <person name="Weisberg A.J."/>
            <person name="Dantas Lopes L."/>
            <person name="Wiseman M.S."/>
            <person name="Wiseman M.S."/>
            <person name="Pupko T."/>
            <person name="Belcher M.S."/>
            <person name="Sechler A.J."/>
            <person name="Tancos M.A."/>
            <person name="Schroeder B.K."/>
            <person name="Murray T.D."/>
            <person name="Luster D.G."/>
            <person name="Schneider W.L."/>
            <person name="Rogers E."/>
            <person name="Andreote F.D."/>
            <person name="Grunwald N.J."/>
            <person name="Putnam M.L."/>
            <person name="Chang J.H."/>
        </authorList>
    </citation>
    <scope>NUCLEOTIDE SEQUENCE [LARGE SCALE GENOMIC DNA]</scope>
    <source>
        <strain evidence="2 3">DSM 15933</strain>
    </source>
</reference>
<evidence type="ECO:0000256" key="1">
    <source>
        <dbReference type="SAM" id="Phobius"/>
    </source>
</evidence>
<dbReference type="EMBL" id="PZPL01000001">
    <property type="protein sequence ID" value="PTL72738.1"/>
    <property type="molecule type" value="Genomic_DNA"/>
</dbReference>
<proteinExistence type="predicted"/>
<evidence type="ECO:0000313" key="2">
    <source>
        <dbReference type="EMBL" id="PTL72738.1"/>
    </source>
</evidence>
<organism evidence="2 3">
    <name type="scientific">Rathayibacter caricis DSM 15933</name>
    <dbReference type="NCBI Taxonomy" id="1328867"/>
    <lineage>
        <taxon>Bacteria</taxon>
        <taxon>Bacillati</taxon>
        <taxon>Actinomycetota</taxon>
        <taxon>Actinomycetes</taxon>
        <taxon>Micrococcales</taxon>
        <taxon>Microbacteriaceae</taxon>
        <taxon>Rathayibacter</taxon>
    </lineage>
</organism>
<sequence>MARRAAGPVSRWMEYTRRPLEESARALKERVYATFTGLAVVMIYAVDDHPDAGHALRSLVISIIGISAAGFTAEVIAHQVTHAALPSRSELRVMLRIAAGALASASLPVLALLAAVLGWIEATTALWIGVGVYAAVLAAVALIAVGRAGLTWRQRVISLAILLGLGALVVGVLALAH</sequence>
<feature type="transmembrane region" description="Helical" evidence="1">
    <location>
        <begin position="126"/>
        <end position="145"/>
    </location>
</feature>
<name>A0A2T4UT72_9MICO</name>
<dbReference type="RefSeq" id="WP_107574391.1">
    <property type="nucleotide sequence ID" value="NZ_PZPL01000001.1"/>
</dbReference>
<dbReference type="Proteomes" id="UP000241085">
    <property type="component" value="Unassembled WGS sequence"/>
</dbReference>
<keyword evidence="1" id="KW-0472">Membrane</keyword>
<feature type="transmembrane region" description="Helical" evidence="1">
    <location>
        <begin position="157"/>
        <end position="176"/>
    </location>
</feature>
<accession>A0A2T4UT72</accession>
<dbReference type="AlphaFoldDB" id="A0A2T4UT72"/>
<protein>
    <submittedName>
        <fullName evidence="2">Uncharacterized protein</fullName>
    </submittedName>
</protein>
<feature type="transmembrane region" description="Helical" evidence="1">
    <location>
        <begin position="30"/>
        <end position="46"/>
    </location>
</feature>
<feature type="transmembrane region" description="Helical" evidence="1">
    <location>
        <begin position="58"/>
        <end position="77"/>
    </location>
</feature>
<comment type="caution">
    <text evidence="2">The sequence shown here is derived from an EMBL/GenBank/DDBJ whole genome shotgun (WGS) entry which is preliminary data.</text>
</comment>
<keyword evidence="1" id="KW-1133">Transmembrane helix</keyword>
<feature type="transmembrane region" description="Helical" evidence="1">
    <location>
        <begin position="97"/>
        <end position="120"/>
    </location>
</feature>
<gene>
    <name evidence="2" type="ORF">C1I63_07685</name>
</gene>
<evidence type="ECO:0000313" key="3">
    <source>
        <dbReference type="Proteomes" id="UP000241085"/>
    </source>
</evidence>